<keyword evidence="2" id="KW-1185">Reference proteome</keyword>
<proteinExistence type="predicted"/>
<dbReference type="OrthoDB" id="9909224at2"/>
<reference evidence="1 2" key="1">
    <citation type="journal article" date="2007" name="Genome Res.">
        <title>Genome characteristics of facultatively symbiotic Frankia sp. strains reflect host range and host plant biogeography.</title>
        <authorList>
            <person name="Normand P."/>
            <person name="Lapierre P."/>
            <person name="Tisa L.S."/>
            <person name="Gogarten J.P."/>
            <person name="Alloisio N."/>
            <person name="Bagnarol E."/>
            <person name="Bassi C.A."/>
            <person name="Berry A.M."/>
            <person name="Bickhart D.M."/>
            <person name="Choisne N."/>
            <person name="Couloux A."/>
            <person name="Cournoyer B."/>
            <person name="Cruveiller S."/>
            <person name="Daubin V."/>
            <person name="Demange N."/>
            <person name="Francino M.P."/>
            <person name="Goltsman E."/>
            <person name="Huang Y."/>
            <person name="Kopp O.R."/>
            <person name="Labarre L."/>
            <person name="Lapidus A."/>
            <person name="Lavire C."/>
            <person name="Marechal J."/>
            <person name="Martinez M."/>
            <person name="Mastronunzio J.E."/>
            <person name="Mullin B.C."/>
            <person name="Niemann J."/>
            <person name="Pujic P."/>
            <person name="Rawnsley T."/>
            <person name="Rouy Z."/>
            <person name="Schenowitz C."/>
            <person name="Sellstedt A."/>
            <person name="Tavares F."/>
            <person name="Tomkins J.P."/>
            <person name="Vallenet D."/>
            <person name="Valverde C."/>
            <person name="Wall L.G."/>
            <person name="Wang Y."/>
            <person name="Medigue C."/>
            <person name="Benson D.R."/>
        </authorList>
    </citation>
    <scope>NUCLEOTIDE SEQUENCE [LARGE SCALE GENOMIC DNA]</scope>
    <source>
        <strain evidence="2">DSM 45986 / CECT 9034 / ACN14a</strain>
    </source>
</reference>
<organism evidence="1 2">
    <name type="scientific">Frankia alni (strain DSM 45986 / CECT 9034 / ACN14a)</name>
    <dbReference type="NCBI Taxonomy" id="326424"/>
    <lineage>
        <taxon>Bacteria</taxon>
        <taxon>Bacillati</taxon>
        <taxon>Actinomycetota</taxon>
        <taxon>Actinomycetes</taxon>
        <taxon>Frankiales</taxon>
        <taxon>Frankiaceae</taxon>
        <taxon>Frankia</taxon>
    </lineage>
</organism>
<dbReference type="RefSeq" id="WP_011601974.1">
    <property type="nucleotide sequence ID" value="NC_008278.1"/>
</dbReference>
<evidence type="ECO:0000313" key="1">
    <source>
        <dbReference type="EMBL" id="CAJ59403.1"/>
    </source>
</evidence>
<protein>
    <submittedName>
        <fullName evidence="1">Uncharacterized protein</fullName>
    </submittedName>
</protein>
<evidence type="ECO:0000313" key="2">
    <source>
        <dbReference type="Proteomes" id="UP000000657"/>
    </source>
</evidence>
<gene>
    <name evidence="1" type="ordered locus">FRAAL0733</name>
</gene>
<dbReference type="HOGENOM" id="CLU_896442_0_0_11"/>
<dbReference type="Proteomes" id="UP000000657">
    <property type="component" value="Chromosome"/>
</dbReference>
<name>Q0RSQ4_FRAAA</name>
<sequence>MHGHHVFSCPFISADRRRRRFPCARRSEIPISEPELDTHVFEGVKLPPLGQHEPKKLLDREHTHLFLAELERRYPNYQHNATLTSPFLAASITAINLHPRITRAVVTHELSQAEAVLGMANTDHPRPVPATQVERLIDWLEAHRGDFTWQGEPEQNQLGGISDYQAWLNGPTPLANPPGPDTRLICWEVVLLAAANVGIYSVAQLRTAYAGNKLAGTFALFSTHGRVDIQNNGRSGFAVANQIQAGDAIMIKSTAADFDHVVVAASPDPANLRNIEVLSLWNRGTGGVLGRTLLDNLIIDGVTAIRHARL</sequence>
<accession>Q0RSQ4</accession>
<dbReference type="EMBL" id="CT573213">
    <property type="protein sequence ID" value="CAJ59403.1"/>
    <property type="molecule type" value="Genomic_DNA"/>
</dbReference>
<dbReference type="AlphaFoldDB" id="Q0RSQ4"/>
<dbReference type="KEGG" id="fal:FRAAL0733"/>